<protein>
    <submittedName>
        <fullName evidence="1">Nucleoside-diphosphate-sugar epimerase</fullName>
    </submittedName>
</protein>
<reference evidence="2" key="1">
    <citation type="journal article" date="2008" name="J. Bacteriol.">
        <title>Genome sequence of the fish pathogen Renibacterium salmoninarum suggests reductive evolution away from an environmental Arthrobacter ancestor.</title>
        <authorList>
            <person name="Wiens G.D."/>
            <person name="Rockey D.D."/>
            <person name="Wu Z."/>
            <person name="Chang J."/>
            <person name="Levy R."/>
            <person name="Crane S."/>
            <person name="Chen D.S."/>
            <person name="Capri G.R."/>
            <person name="Burnett J.R."/>
            <person name="Sudheesh P.S."/>
            <person name="Schipma M.J."/>
            <person name="Burd H."/>
            <person name="Bhattacharyya A."/>
            <person name="Rhodes L.D."/>
            <person name="Kaul R."/>
            <person name="Strom M.S."/>
        </authorList>
    </citation>
    <scope>NUCLEOTIDE SEQUENCE [LARGE SCALE GENOMIC DNA]</scope>
    <source>
        <strain evidence="2">ATCC 33209 / DSM 20767 / JCM 11484 / NBRC 15589 / NCIMB 2235</strain>
    </source>
</reference>
<dbReference type="eggNOG" id="COG0451">
    <property type="taxonomic scope" value="Bacteria"/>
</dbReference>
<dbReference type="Proteomes" id="UP000002007">
    <property type="component" value="Chromosome"/>
</dbReference>
<keyword evidence="2" id="KW-1185">Reference proteome</keyword>
<proteinExistence type="predicted"/>
<evidence type="ECO:0000313" key="2">
    <source>
        <dbReference type="Proteomes" id="UP000002007"/>
    </source>
</evidence>
<accession>A9WRV7</accession>
<dbReference type="EMBL" id="CP000910">
    <property type="protein sequence ID" value="ABY24389.1"/>
    <property type="molecule type" value="Genomic_DNA"/>
</dbReference>
<name>A9WRV7_RENSM</name>
<organism evidence="1 2">
    <name type="scientific">Renibacterium salmoninarum (strain ATCC 33209 / DSM 20767 / JCM 11484 / NBRC 15589 / NCIMB 2235)</name>
    <dbReference type="NCBI Taxonomy" id="288705"/>
    <lineage>
        <taxon>Bacteria</taxon>
        <taxon>Bacillati</taxon>
        <taxon>Actinomycetota</taxon>
        <taxon>Actinomycetes</taxon>
        <taxon>Micrococcales</taxon>
        <taxon>Micrococcaceae</taxon>
        <taxon>Renibacterium</taxon>
    </lineage>
</organism>
<dbReference type="AlphaFoldDB" id="A9WRV7"/>
<dbReference type="KEGG" id="rsa:RSal33209_2664"/>
<dbReference type="RefSeq" id="WP_012246044.1">
    <property type="nucleotide sequence ID" value="NC_010168.1"/>
</dbReference>
<dbReference type="HOGENOM" id="CLU_1554015_0_0_11"/>
<sequence length="172" mass="18978">MIRASKVHGIGTAQAREWVFVKRILDERKTVFLAREGRDINHTTAAANTAALIEQVARIPGRRILNSADPDAPSALEICRTVAQHFGSQWQEILLADDVDPELGAHPWTAVHPVVLETSASLALGYRPVGNYAETIGAELDWLIANPAERPDDDDPFFTGLFDYASENRHLV</sequence>
<evidence type="ECO:0000313" key="1">
    <source>
        <dbReference type="EMBL" id="ABY24389.1"/>
    </source>
</evidence>
<dbReference type="STRING" id="288705.RSal33209_2664"/>
<gene>
    <name evidence="1" type="ordered locus">RSal33209_2664</name>
</gene>